<dbReference type="RefSeq" id="WP_147802991.1">
    <property type="nucleotide sequence ID" value="NZ_CP144914.1"/>
</dbReference>
<feature type="binding site" evidence="4">
    <location>
        <position position="159"/>
    </location>
    <ligand>
        <name>Mg(2+)</name>
        <dbReference type="ChEBI" id="CHEBI:18420"/>
    </ligand>
</feature>
<accession>A0A5C7F721</accession>
<keyword evidence="2 4" id="KW-0808">Transferase</keyword>
<dbReference type="GO" id="GO:0016300">
    <property type="term" value="F:tRNA (uridine) methyltransferase activity"/>
    <property type="evidence" value="ECO:0007669"/>
    <property type="project" value="UniProtKB-UniRule"/>
</dbReference>
<dbReference type="AlphaFoldDB" id="A0A5C7F721"/>
<evidence type="ECO:0000313" key="5">
    <source>
        <dbReference type="EMBL" id="WWD81236.1"/>
    </source>
</evidence>
<dbReference type="GO" id="GO:0008757">
    <property type="term" value="F:S-adenosylmethionine-dependent methyltransferase activity"/>
    <property type="evidence" value="ECO:0007669"/>
    <property type="project" value="TreeGrafter"/>
</dbReference>
<feature type="binding site" evidence="4">
    <location>
        <begin position="112"/>
        <end position="113"/>
    </location>
    <ligand>
        <name>S-adenosyl-L-methionine</name>
        <dbReference type="ChEBI" id="CHEBI:59789"/>
    </ligand>
</feature>
<keyword evidence="1 4" id="KW-0489">Methyltransferase</keyword>
<dbReference type="GO" id="GO:0030488">
    <property type="term" value="P:tRNA methylation"/>
    <property type="evidence" value="ECO:0007669"/>
    <property type="project" value="UniProtKB-UniRule"/>
</dbReference>
<comment type="catalytic activity">
    <reaction evidence="4">
        <text>5-hydroxyuridine(34) in tRNA + S-adenosyl-L-methionine = 5-methoxyuridine(34) in tRNA + S-adenosyl-L-homocysteine + H(+)</text>
        <dbReference type="Rhea" id="RHEA:60524"/>
        <dbReference type="Rhea" id="RHEA-COMP:13381"/>
        <dbReference type="Rhea" id="RHEA-COMP:15591"/>
        <dbReference type="ChEBI" id="CHEBI:15378"/>
        <dbReference type="ChEBI" id="CHEBI:57856"/>
        <dbReference type="ChEBI" id="CHEBI:59789"/>
        <dbReference type="ChEBI" id="CHEBI:136877"/>
        <dbReference type="ChEBI" id="CHEBI:143860"/>
    </reaction>
</comment>
<comment type="function">
    <text evidence="4">Catalyzes the methylation of 5-hydroxyuridine (ho5U) to form 5-methoxyuridine (mo5U) at position 34 in tRNAs.</text>
</comment>
<dbReference type="Pfam" id="PF01596">
    <property type="entry name" value="Methyltransf_3"/>
    <property type="match status" value="1"/>
</dbReference>
<dbReference type="InterPro" id="IPR029063">
    <property type="entry name" value="SAM-dependent_MTases_sf"/>
</dbReference>
<feature type="binding site" evidence="4">
    <location>
        <position position="158"/>
    </location>
    <ligand>
        <name>Mg(2+)</name>
        <dbReference type="ChEBI" id="CHEBI:18420"/>
    </ligand>
</feature>
<dbReference type="GO" id="GO:0000287">
    <property type="term" value="F:magnesium ion binding"/>
    <property type="evidence" value="ECO:0007669"/>
    <property type="project" value="UniProtKB-UniRule"/>
</dbReference>
<evidence type="ECO:0000313" key="6">
    <source>
        <dbReference type="Proteomes" id="UP000321816"/>
    </source>
</evidence>
<dbReference type="PROSITE" id="PS51682">
    <property type="entry name" value="SAM_OMT_I"/>
    <property type="match status" value="1"/>
</dbReference>
<dbReference type="EMBL" id="CP144914">
    <property type="protein sequence ID" value="WWD81236.1"/>
    <property type="molecule type" value="Genomic_DNA"/>
</dbReference>
<dbReference type="Gene3D" id="3.40.50.150">
    <property type="entry name" value="Vaccinia Virus protein VP39"/>
    <property type="match status" value="1"/>
</dbReference>
<feature type="binding site" evidence="4">
    <location>
        <position position="37"/>
    </location>
    <ligand>
        <name>S-adenosyl-L-methionine</name>
        <dbReference type="ChEBI" id="CHEBI:59789"/>
    </ligand>
</feature>
<evidence type="ECO:0000256" key="3">
    <source>
        <dbReference type="ARBA" id="ARBA00022691"/>
    </source>
</evidence>
<name>A0A5C7F721_9BACI</name>
<keyword evidence="4" id="KW-0479">Metal-binding</keyword>
<dbReference type="GO" id="GO:0008171">
    <property type="term" value="F:O-methyltransferase activity"/>
    <property type="evidence" value="ECO:0007669"/>
    <property type="project" value="InterPro"/>
</dbReference>
<dbReference type="PANTHER" id="PTHR10509">
    <property type="entry name" value="O-METHYLTRANSFERASE-RELATED"/>
    <property type="match status" value="1"/>
</dbReference>
<gene>
    <name evidence="4" type="primary">trmR</name>
    <name evidence="5" type="ORF">FTX54_006720</name>
</gene>
<sequence>METGRKTSEYIASFIPQSSGIIKEMEDYASIYNIPIMDKEGMAALLQLLKIQHPQKILEIGTAIGYSGIRILQENPGSELVSIEREAERADKAEHFISQAQLKDRFKLIRGDALEEMDLAAENGPFDSLFIDAAKGQYEKFFQFYEPMVRPGGVIYSDNVLFKGYVTGESEPESKRMKALAKRIRSFNETIMKDANFHSYLFPAGDGLLVSKKIK</sequence>
<organism evidence="5 6">
    <name type="scientific">Alkalicoccus halolimnae</name>
    <dbReference type="NCBI Taxonomy" id="1667239"/>
    <lineage>
        <taxon>Bacteria</taxon>
        <taxon>Bacillati</taxon>
        <taxon>Bacillota</taxon>
        <taxon>Bacilli</taxon>
        <taxon>Bacillales</taxon>
        <taxon>Bacillaceae</taxon>
        <taxon>Alkalicoccus</taxon>
    </lineage>
</organism>
<dbReference type="OrthoDB" id="9799672at2"/>
<comment type="similarity">
    <text evidence="4">Belongs to the class I-like SAM-binding methyltransferase superfamily. Cation-dependent O-methyltransferase family.</text>
</comment>
<proteinExistence type="inferred from homology"/>
<comment type="subunit">
    <text evidence="4">Homodimer.</text>
</comment>
<dbReference type="KEGG" id="ahal:FTX54_006720"/>
<evidence type="ECO:0000256" key="2">
    <source>
        <dbReference type="ARBA" id="ARBA00022679"/>
    </source>
</evidence>
<feature type="binding site" evidence="4">
    <location>
        <position position="132"/>
    </location>
    <ligand>
        <name>Mg(2+)</name>
        <dbReference type="ChEBI" id="CHEBI:18420"/>
    </ligand>
</feature>
<keyword evidence="4" id="KW-0460">Magnesium</keyword>
<keyword evidence="6" id="KW-1185">Reference proteome</keyword>
<protein>
    <recommendedName>
        <fullName evidence="4">tRNA 5-hydroxyuridine methyltransferase</fullName>
        <ecNumber evidence="4">2.1.1.-</ecNumber>
    </recommendedName>
    <alternativeName>
        <fullName evidence="4">ho5U methyltransferase</fullName>
    </alternativeName>
</protein>
<feature type="binding site" evidence="4">
    <location>
        <position position="84"/>
    </location>
    <ligand>
        <name>S-adenosyl-L-methionine</name>
        <dbReference type="ChEBI" id="CHEBI:59789"/>
    </ligand>
</feature>
<dbReference type="HAMAP" id="MF_02217">
    <property type="entry name" value="TrmR_methyltr"/>
    <property type="match status" value="1"/>
</dbReference>
<feature type="binding site" evidence="4">
    <location>
        <position position="132"/>
    </location>
    <ligand>
        <name>S-adenosyl-L-methionine</name>
        <dbReference type="ChEBI" id="CHEBI:59789"/>
    </ligand>
</feature>
<dbReference type="InterPro" id="IPR002935">
    <property type="entry name" value="SAM_O-MeTrfase"/>
</dbReference>
<dbReference type="EC" id="2.1.1.-" evidence="4"/>
<keyword evidence="3 4" id="KW-0949">S-adenosyl-L-methionine</keyword>
<keyword evidence="4" id="KW-0819">tRNA processing</keyword>
<feature type="binding site" evidence="4">
    <location>
        <position position="67"/>
    </location>
    <ligand>
        <name>S-adenosyl-L-methionine</name>
        <dbReference type="ChEBI" id="CHEBI:59789"/>
    </ligand>
</feature>
<dbReference type="PANTHER" id="PTHR10509:SF14">
    <property type="entry name" value="CAFFEOYL-COA O-METHYLTRANSFERASE 3-RELATED"/>
    <property type="match status" value="1"/>
</dbReference>
<dbReference type="SUPFAM" id="SSF53335">
    <property type="entry name" value="S-adenosyl-L-methionine-dependent methyltransferases"/>
    <property type="match status" value="1"/>
</dbReference>
<evidence type="ECO:0000256" key="4">
    <source>
        <dbReference type="HAMAP-Rule" id="MF_02217"/>
    </source>
</evidence>
<dbReference type="CDD" id="cd02440">
    <property type="entry name" value="AdoMet_MTases"/>
    <property type="match status" value="1"/>
</dbReference>
<dbReference type="InterPro" id="IPR050362">
    <property type="entry name" value="Cation-dep_OMT"/>
</dbReference>
<reference evidence="5 6" key="1">
    <citation type="submission" date="2024-01" db="EMBL/GenBank/DDBJ databases">
        <title>Complete Genome Sequence of Alkalicoccus halolimnae BZ-SZ-XJ29T, a Moderately Halophilic Bacterium Isolated from a Salt Lake.</title>
        <authorList>
            <person name="Zhao B."/>
        </authorList>
    </citation>
    <scope>NUCLEOTIDE SEQUENCE [LARGE SCALE GENOMIC DNA]</scope>
    <source>
        <strain evidence="5 6">BZ-SZ-XJ29</strain>
    </source>
</reference>
<dbReference type="Proteomes" id="UP000321816">
    <property type="component" value="Chromosome"/>
</dbReference>
<dbReference type="InterPro" id="IPR043675">
    <property type="entry name" value="TrmR_methyltr"/>
</dbReference>
<evidence type="ECO:0000256" key="1">
    <source>
        <dbReference type="ARBA" id="ARBA00022603"/>
    </source>
</evidence>